<evidence type="ECO:0000256" key="5">
    <source>
        <dbReference type="ARBA" id="ARBA00022989"/>
    </source>
</evidence>
<evidence type="ECO:0000256" key="2">
    <source>
        <dbReference type="ARBA" id="ARBA00022475"/>
    </source>
</evidence>
<evidence type="ECO:0000256" key="7">
    <source>
        <dbReference type="SAM" id="Phobius"/>
    </source>
</evidence>
<evidence type="ECO:0000313" key="10">
    <source>
        <dbReference type="Proteomes" id="UP001595872"/>
    </source>
</evidence>
<organism evidence="9 10">
    <name type="scientific">Actinomadura gamaensis</name>
    <dbReference type="NCBI Taxonomy" id="1763541"/>
    <lineage>
        <taxon>Bacteria</taxon>
        <taxon>Bacillati</taxon>
        <taxon>Actinomycetota</taxon>
        <taxon>Actinomycetes</taxon>
        <taxon>Streptosporangiales</taxon>
        <taxon>Thermomonosporaceae</taxon>
        <taxon>Actinomadura</taxon>
    </lineage>
</organism>
<feature type="transmembrane region" description="Helical" evidence="7">
    <location>
        <begin position="71"/>
        <end position="91"/>
    </location>
</feature>
<evidence type="ECO:0000256" key="4">
    <source>
        <dbReference type="ARBA" id="ARBA00022801"/>
    </source>
</evidence>
<dbReference type="SMART" id="SM00014">
    <property type="entry name" value="acidPPc"/>
    <property type="match status" value="1"/>
</dbReference>
<evidence type="ECO:0000313" key="9">
    <source>
        <dbReference type="EMBL" id="MFC4911898.1"/>
    </source>
</evidence>
<dbReference type="Pfam" id="PF01569">
    <property type="entry name" value="PAP2"/>
    <property type="match status" value="1"/>
</dbReference>
<gene>
    <name evidence="9" type="ORF">ACFPCY_31645</name>
</gene>
<keyword evidence="4" id="KW-0378">Hydrolase</keyword>
<sequence>MIEVAAARLAGGQAFDAGLYRDVVGVARHTGWLNGLVNWWSDYGLALFVVLAAFAWWHVRERGLRAAVGALWVPTAMVVAFAVSSVLKLMVAEQRPCRAMPSVHIAVSCPGTADYSFPSNHAVLAGAAAIAVWLAAGRVLGAVAVANALLIACSRVYIGVHYPHDVAVGLLLGAAVAGAGWYALTWGLDRIVPRVAVRD</sequence>
<protein>
    <submittedName>
        <fullName evidence="9">Phosphatase PAP2 family protein</fullName>
    </submittedName>
</protein>
<feature type="transmembrane region" description="Helical" evidence="7">
    <location>
        <begin position="123"/>
        <end position="153"/>
    </location>
</feature>
<dbReference type="RefSeq" id="WP_378261263.1">
    <property type="nucleotide sequence ID" value="NZ_JBHSIT010000010.1"/>
</dbReference>
<keyword evidence="5 7" id="KW-1133">Transmembrane helix</keyword>
<comment type="subcellular location">
    <subcellularLocation>
        <location evidence="1">Cell membrane</location>
        <topology evidence="1">Multi-pass membrane protein</topology>
    </subcellularLocation>
</comment>
<keyword evidence="2" id="KW-1003">Cell membrane</keyword>
<dbReference type="Proteomes" id="UP001595872">
    <property type="component" value="Unassembled WGS sequence"/>
</dbReference>
<comment type="caution">
    <text evidence="9">The sequence shown here is derived from an EMBL/GenBank/DDBJ whole genome shotgun (WGS) entry which is preliminary data.</text>
</comment>
<reference evidence="10" key="1">
    <citation type="journal article" date="2019" name="Int. J. Syst. Evol. Microbiol.">
        <title>The Global Catalogue of Microorganisms (GCM) 10K type strain sequencing project: providing services to taxonomists for standard genome sequencing and annotation.</title>
        <authorList>
            <consortium name="The Broad Institute Genomics Platform"/>
            <consortium name="The Broad Institute Genome Sequencing Center for Infectious Disease"/>
            <person name="Wu L."/>
            <person name="Ma J."/>
        </authorList>
    </citation>
    <scope>NUCLEOTIDE SEQUENCE [LARGE SCALE GENOMIC DNA]</scope>
    <source>
        <strain evidence="10">KLKA75</strain>
    </source>
</reference>
<dbReference type="PANTHER" id="PTHR14969">
    <property type="entry name" value="SPHINGOSINE-1-PHOSPHATE PHOSPHOHYDROLASE"/>
    <property type="match status" value="1"/>
</dbReference>
<feature type="transmembrane region" description="Helical" evidence="7">
    <location>
        <begin position="40"/>
        <end position="59"/>
    </location>
</feature>
<keyword evidence="10" id="KW-1185">Reference proteome</keyword>
<keyword evidence="6 7" id="KW-0472">Membrane</keyword>
<dbReference type="Gene3D" id="1.20.144.10">
    <property type="entry name" value="Phosphatidic acid phosphatase type 2/haloperoxidase"/>
    <property type="match status" value="2"/>
</dbReference>
<name>A0ABV9U5W0_9ACTN</name>
<keyword evidence="3 7" id="KW-0812">Transmembrane</keyword>
<evidence type="ECO:0000256" key="3">
    <source>
        <dbReference type="ARBA" id="ARBA00022692"/>
    </source>
</evidence>
<evidence type="ECO:0000259" key="8">
    <source>
        <dbReference type="SMART" id="SM00014"/>
    </source>
</evidence>
<accession>A0ABV9U5W0</accession>
<evidence type="ECO:0000256" key="1">
    <source>
        <dbReference type="ARBA" id="ARBA00004651"/>
    </source>
</evidence>
<proteinExistence type="predicted"/>
<dbReference type="InterPro" id="IPR036938">
    <property type="entry name" value="PAP2/HPO_sf"/>
</dbReference>
<dbReference type="EMBL" id="JBHSIT010000010">
    <property type="protein sequence ID" value="MFC4911898.1"/>
    <property type="molecule type" value="Genomic_DNA"/>
</dbReference>
<dbReference type="PANTHER" id="PTHR14969:SF62">
    <property type="entry name" value="DECAPRENYLPHOSPHORYL-5-PHOSPHORIBOSE PHOSPHATASE RV3807C-RELATED"/>
    <property type="match status" value="1"/>
</dbReference>
<feature type="domain" description="Phosphatidic acid phosphatase type 2/haloperoxidase" evidence="8">
    <location>
        <begin position="67"/>
        <end position="181"/>
    </location>
</feature>
<feature type="transmembrane region" description="Helical" evidence="7">
    <location>
        <begin position="165"/>
        <end position="184"/>
    </location>
</feature>
<evidence type="ECO:0000256" key="6">
    <source>
        <dbReference type="ARBA" id="ARBA00023136"/>
    </source>
</evidence>
<dbReference type="InterPro" id="IPR000326">
    <property type="entry name" value="PAP2/HPO"/>
</dbReference>
<dbReference type="SUPFAM" id="SSF48317">
    <property type="entry name" value="Acid phosphatase/Vanadium-dependent haloperoxidase"/>
    <property type="match status" value="1"/>
</dbReference>